<dbReference type="PROSITE" id="PS51462">
    <property type="entry name" value="NUDIX"/>
    <property type="match status" value="1"/>
</dbReference>
<dbReference type="InterPro" id="IPR045121">
    <property type="entry name" value="CoAse"/>
</dbReference>
<sequence length="286" mass="31469">MGSPKIPVEGLDSLPISPALRECARNLKTHVFAEPEVSIAKPPPQLPIGRLGAVLILLYEREGIIRVLLTTRSKNLRSHPGQVALPGGKSDPADGTPFGTALREANEEVNLPLDSPHVHLLRTLPPFASLYKIIVTPVVALLSDLSVLETLVPNEGEVDDIFDHPLEAFLDPSIMGLDPKLSKRNTPQWVYPEEFHNFSDNPYNGHPYRNHRFRSTSTPIKGLTSSILILVAETALGRLVKFEKFSENQLPKDKDIQIILEEAAMRTGTHQIDGPSESQTPDIAIS</sequence>
<evidence type="ECO:0000259" key="1">
    <source>
        <dbReference type="PROSITE" id="PS51462"/>
    </source>
</evidence>
<name>A0A9P6BDI1_9AGAM</name>
<proteinExistence type="predicted"/>
<dbReference type="SUPFAM" id="SSF55811">
    <property type="entry name" value="Nudix"/>
    <property type="match status" value="1"/>
</dbReference>
<feature type="domain" description="Nudix hydrolase" evidence="1">
    <location>
        <begin position="49"/>
        <end position="191"/>
    </location>
</feature>
<dbReference type="AlphaFoldDB" id="A0A9P6BDI1"/>
<dbReference type="EMBL" id="MU128910">
    <property type="protein sequence ID" value="KAF9520861.1"/>
    <property type="molecule type" value="Genomic_DNA"/>
</dbReference>
<dbReference type="GO" id="GO:0015938">
    <property type="term" value="P:coenzyme A catabolic process"/>
    <property type="evidence" value="ECO:0007669"/>
    <property type="project" value="TreeGrafter"/>
</dbReference>
<gene>
    <name evidence="2" type="ORF">BS47DRAFT_1335532</name>
</gene>
<evidence type="ECO:0000313" key="2">
    <source>
        <dbReference type="EMBL" id="KAF9520861.1"/>
    </source>
</evidence>
<dbReference type="Gene3D" id="3.90.79.10">
    <property type="entry name" value="Nucleoside Triphosphate Pyrophosphohydrolase"/>
    <property type="match status" value="1"/>
</dbReference>
<accession>A0A9P6BDI1</accession>
<dbReference type="Proteomes" id="UP000886523">
    <property type="component" value="Unassembled WGS sequence"/>
</dbReference>
<protein>
    <recommendedName>
        <fullName evidence="1">Nudix hydrolase domain-containing protein</fullName>
    </recommendedName>
</protein>
<evidence type="ECO:0000313" key="3">
    <source>
        <dbReference type="Proteomes" id="UP000886523"/>
    </source>
</evidence>
<comment type="caution">
    <text evidence="2">The sequence shown here is derived from an EMBL/GenBank/DDBJ whole genome shotgun (WGS) entry which is preliminary data.</text>
</comment>
<dbReference type="Pfam" id="PF00293">
    <property type="entry name" value="NUDIX"/>
    <property type="match status" value="1"/>
</dbReference>
<dbReference type="PANTHER" id="PTHR12992">
    <property type="entry name" value="NUDIX HYDROLASE"/>
    <property type="match status" value="1"/>
</dbReference>
<dbReference type="GO" id="GO:0010945">
    <property type="term" value="F:coenzyme A diphosphatase activity"/>
    <property type="evidence" value="ECO:0007669"/>
    <property type="project" value="InterPro"/>
</dbReference>
<dbReference type="InterPro" id="IPR000086">
    <property type="entry name" value="NUDIX_hydrolase_dom"/>
</dbReference>
<reference evidence="2" key="1">
    <citation type="journal article" date="2020" name="Nat. Commun.">
        <title>Large-scale genome sequencing of mycorrhizal fungi provides insights into the early evolution of symbiotic traits.</title>
        <authorList>
            <person name="Miyauchi S."/>
            <person name="Kiss E."/>
            <person name="Kuo A."/>
            <person name="Drula E."/>
            <person name="Kohler A."/>
            <person name="Sanchez-Garcia M."/>
            <person name="Morin E."/>
            <person name="Andreopoulos B."/>
            <person name="Barry K.W."/>
            <person name="Bonito G."/>
            <person name="Buee M."/>
            <person name="Carver A."/>
            <person name="Chen C."/>
            <person name="Cichocki N."/>
            <person name="Clum A."/>
            <person name="Culley D."/>
            <person name="Crous P.W."/>
            <person name="Fauchery L."/>
            <person name="Girlanda M."/>
            <person name="Hayes R.D."/>
            <person name="Keri Z."/>
            <person name="LaButti K."/>
            <person name="Lipzen A."/>
            <person name="Lombard V."/>
            <person name="Magnuson J."/>
            <person name="Maillard F."/>
            <person name="Murat C."/>
            <person name="Nolan M."/>
            <person name="Ohm R.A."/>
            <person name="Pangilinan J."/>
            <person name="Pereira M.F."/>
            <person name="Perotto S."/>
            <person name="Peter M."/>
            <person name="Pfister S."/>
            <person name="Riley R."/>
            <person name="Sitrit Y."/>
            <person name="Stielow J.B."/>
            <person name="Szollosi G."/>
            <person name="Zifcakova L."/>
            <person name="Stursova M."/>
            <person name="Spatafora J.W."/>
            <person name="Tedersoo L."/>
            <person name="Vaario L.M."/>
            <person name="Yamada A."/>
            <person name="Yan M."/>
            <person name="Wang P."/>
            <person name="Xu J."/>
            <person name="Bruns T."/>
            <person name="Baldrian P."/>
            <person name="Vilgalys R."/>
            <person name="Dunand C."/>
            <person name="Henrissat B."/>
            <person name="Grigoriev I.V."/>
            <person name="Hibbett D."/>
            <person name="Nagy L.G."/>
            <person name="Martin F.M."/>
        </authorList>
    </citation>
    <scope>NUCLEOTIDE SEQUENCE</scope>
    <source>
        <strain evidence="2">UP504</strain>
    </source>
</reference>
<dbReference type="OrthoDB" id="10260614at2759"/>
<dbReference type="CDD" id="cd03426">
    <property type="entry name" value="NUDIX_CoAse_Nudt7"/>
    <property type="match status" value="1"/>
</dbReference>
<dbReference type="InterPro" id="IPR015797">
    <property type="entry name" value="NUDIX_hydrolase-like_dom_sf"/>
</dbReference>
<keyword evidence="3" id="KW-1185">Reference proteome</keyword>
<dbReference type="PANTHER" id="PTHR12992:SF45">
    <property type="entry name" value="NUDIX HYDROLASE DOMAIN-CONTAINING PROTEIN"/>
    <property type="match status" value="1"/>
</dbReference>
<organism evidence="2 3">
    <name type="scientific">Hydnum rufescens UP504</name>
    <dbReference type="NCBI Taxonomy" id="1448309"/>
    <lineage>
        <taxon>Eukaryota</taxon>
        <taxon>Fungi</taxon>
        <taxon>Dikarya</taxon>
        <taxon>Basidiomycota</taxon>
        <taxon>Agaricomycotina</taxon>
        <taxon>Agaricomycetes</taxon>
        <taxon>Cantharellales</taxon>
        <taxon>Hydnaceae</taxon>
        <taxon>Hydnum</taxon>
    </lineage>
</organism>